<dbReference type="PANTHER" id="PTHR24559:SF427">
    <property type="entry name" value="RNA-DIRECTED DNA POLYMERASE"/>
    <property type="match status" value="1"/>
</dbReference>
<name>A0ABQ5F0G3_9ASTR</name>
<evidence type="ECO:0000313" key="1">
    <source>
        <dbReference type="EMBL" id="GJT56202.1"/>
    </source>
</evidence>
<keyword evidence="2" id="KW-1185">Reference proteome</keyword>
<dbReference type="Proteomes" id="UP001151760">
    <property type="component" value="Unassembled WGS sequence"/>
</dbReference>
<dbReference type="InterPro" id="IPR053134">
    <property type="entry name" value="RNA-dir_DNA_polymerase"/>
</dbReference>
<dbReference type="InterPro" id="IPR043502">
    <property type="entry name" value="DNA/RNA_pol_sf"/>
</dbReference>
<dbReference type="InterPro" id="IPR043128">
    <property type="entry name" value="Rev_trsase/Diguanyl_cyclase"/>
</dbReference>
<gene>
    <name evidence="1" type="ORF">Tco_0991256</name>
</gene>
<sequence length="154" mass="18170">MFYGPHEPEWQPYLDKFVIVFIDDILIYSKNQQEHKGHLKLILELLKKEEVVFKIFTSVILDSKSNSPSCTNLALPQGSEDYYRNMAMLAKKVPSVRCHQIIRVTAYSKSKELNMETTLMVKLLSDYYWRYFRITQERQSVVADAFEQEELKPP</sequence>
<comment type="caution">
    <text evidence="1">The sequence shown here is derived from an EMBL/GenBank/DDBJ whole genome shotgun (WGS) entry which is preliminary data.</text>
</comment>
<accession>A0ABQ5F0G3</accession>
<organism evidence="1 2">
    <name type="scientific">Tanacetum coccineum</name>
    <dbReference type="NCBI Taxonomy" id="301880"/>
    <lineage>
        <taxon>Eukaryota</taxon>
        <taxon>Viridiplantae</taxon>
        <taxon>Streptophyta</taxon>
        <taxon>Embryophyta</taxon>
        <taxon>Tracheophyta</taxon>
        <taxon>Spermatophyta</taxon>
        <taxon>Magnoliopsida</taxon>
        <taxon>eudicotyledons</taxon>
        <taxon>Gunneridae</taxon>
        <taxon>Pentapetalae</taxon>
        <taxon>asterids</taxon>
        <taxon>campanulids</taxon>
        <taxon>Asterales</taxon>
        <taxon>Asteraceae</taxon>
        <taxon>Asteroideae</taxon>
        <taxon>Anthemideae</taxon>
        <taxon>Anthemidinae</taxon>
        <taxon>Tanacetum</taxon>
    </lineage>
</organism>
<dbReference type="PANTHER" id="PTHR24559">
    <property type="entry name" value="TRANSPOSON TY3-I GAG-POL POLYPROTEIN"/>
    <property type="match status" value="1"/>
</dbReference>
<dbReference type="SUPFAM" id="SSF56672">
    <property type="entry name" value="DNA/RNA polymerases"/>
    <property type="match status" value="1"/>
</dbReference>
<proteinExistence type="predicted"/>
<dbReference type="Gene3D" id="3.30.70.270">
    <property type="match status" value="1"/>
</dbReference>
<dbReference type="EMBL" id="BQNB010016823">
    <property type="protein sequence ID" value="GJT56202.1"/>
    <property type="molecule type" value="Genomic_DNA"/>
</dbReference>
<protein>
    <recommendedName>
        <fullName evidence="3">Reverse transcriptase domain-containing protein</fullName>
    </recommendedName>
</protein>
<reference evidence="1" key="2">
    <citation type="submission" date="2022-01" db="EMBL/GenBank/DDBJ databases">
        <authorList>
            <person name="Yamashiro T."/>
            <person name="Shiraishi A."/>
            <person name="Satake H."/>
            <person name="Nakayama K."/>
        </authorList>
    </citation>
    <scope>NUCLEOTIDE SEQUENCE</scope>
</reference>
<evidence type="ECO:0000313" key="2">
    <source>
        <dbReference type="Proteomes" id="UP001151760"/>
    </source>
</evidence>
<evidence type="ECO:0008006" key="3">
    <source>
        <dbReference type="Google" id="ProtNLM"/>
    </source>
</evidence>
<reference evidence="1" key="1">
    <citation type="journal article" date="2022" name="Int. J. Mol. Sci.">
        <title>Draft Genome of Tanacetum Coccineum: Genomic Comparison of Closely Related Tanacetum-Family Plants.</title>
        <authorList>
            <person name="Yamashiro T."/>
            <person name="Shiraishi A."/>
            <person name="Nakayama K."/>
            <person name="Satake H."/>
        </authorList>
    </citation>
    <scope>NUCLEOTIDE SEQUENCE</scope>
</reference>